<dbReference type="InterPro" id="IPR059000">
    <property type="entry name" value="ATPase_P-type_domA"/>
</dbReference>
<dbReference type="InterPro" id="IPR008250">
    <property type="entry name" value="ATPase_P-typ_transduc_dom_A_sf"/>
</dbReference>
<dbReference type="SFLD" id="SFLDG00002">
    <property type="entry name" value="C1.7:_P-type_atpase_like"/>
    <property type="match status" value="1"/>
</dbReference>
<dbReference type="RefSeq" id="WP_184652684.1">
    <property type="nucleotide sequence ID" value="NZ_JACHFR010000002.1"/>
</dbReference>
<dbReference type="InterPro" id="IPR023214">
    <property type="entry name" value="HAD_sf"/>
</dbReference>
<evidence type="ECO:0000256" key="3">
    <source>
        <dbReference type="ARBA" id="ARBA00022692"/>
    </source>
</evidence>
<comment type="catalytic activity">
    <reaction evidence="9">
        <text>Zn(2+)(in) + ATP + H2O = Zn(2+)(out) + ADP + phosphate + H(+)</text>
        <dbReference type="Rhea" id="RHEA:20621"/>
        <dbReference type="ChEBI" id="CHEBI:15377"/>
        <dbReference type="ChEBI" id="CHEBI:15378"/>
        <dbReference type="ChEBI" id="CHEBI:29105"/>
        <dbReference type="ChEBI" id="CHEBI:30616"/>
        <dbReference type="ChEBI" id="CHEBI:43474"/>
        <dbReference type="ChEBI" id="CHEBI:456216"/>
        <dbReference type="EC" id="7.2.2.12"/>
    </reaction>
</comment>
<dbReference type="GO" id="GO:0046872">
    <property type="term" value="F:metal ion binding"/>
    <property type="evidence" value="ECO:0007669"/>
    <property type="project" value="UniProtKB-KW"/>
</dbReference>
<dbReference type="InterPro" id="IPR001757">
    <property type="entry name" value="P_typ_ATPase"/>
</dbReference>
<dbReference type="InterPro" id="IPR018303">
    <property type="entry name" value="ATPase_P-typ_P_site"/>
</dbReference>
<sequence length="680" mass="73546">MKKIECCKIDEIEREHSGHEHHHEHNHEHHHCCCHDDCCADDEGAEEDEEEEGSLKKIIIAAVFFLAAVLLEKLPFFSGQGMYVRGAFLACYFAAYMLTGFSVLKEAVLSIIHGEWFGEEFLMSVAAIGAVFMGEYSEGVAVMILFQFGEYLEDKAVDHSKHSISELVKIRSDSANIKKDGQIVNVPAEEVAAGDIIVVKPGERIPLDGKVVSGKTMVDTSALTGESVPREVMEGETVLAGFMNVNGVIEVSVEKEFSESSVSRILKMVRNAQSKKARTEKFIRKFAKIYTPLVCITAVAIAVIPPLVSGGSTLVWHTWIYRALELLVVSCPCALVISIPLSFFSGIGLASRNGILIKGSNYIEMLSRAGTVVFDKTGTLTKGVFEVTKINVASGADITEEELVKIAAHAEYYSEHPISRSLKKIHSCPDCLKLNVKDAEEISGHGIKCKLDGKQILAGNRRLMEIEGVQGIENAASDGGTVIYVAQDKKFLGSIIISDVLKEDAASAIAELYGNKVSKTVMLTGDTKEAAELCAEKTGITQVFSQLLPDGKLEVMEKLISEKKKNESVIFVGDGINDAPVLSRSDAGIAMGAMGSDSAIEAADVVIMNDSVSAVSKAIKISRVTMKNVRQNTFFSLAAKTAIIVLCAVGLGNMWLAVFGDVGVTMLAVLNSIRVLRKSV</sequence>
<evidence type="ECO:0000259" key="11">
    <source>
        <dbReference type="Pfam" id="PF00122"/>
    </source>
</evidence>
<dbReference type="GO" id="GO:0016887">
    <property type="term" value="F:ATP hydrolysis activity"/>
    <property type="evidence" value="ECO:0007669"/>
    <property type="project" value="InterPro"/>
</dbReference>
<keyword evidence="5" id="KW-1278">Translocase</keyword>
<keyword evidence="4 10" id="KW-0479">Metal-binding</keyword>
<evidence type="ECO:0000256" key="1">
    <source>
        <dbReference type="ARBA" id="ARBA00004370"/>
    </source>
</evidence>
<comment type="similarity">
    <text evidence="2 10">Belongs to the cation transport ATPase (P-type) (TC 3.A.3) family. Type IB subfamily.</text>
</comment>
<dbReference type="InterPro" id="IPR023299">
    <property type="entry name" value="ATPase_P-typ_cyto_dom_N"/>
</dbReference>
<dbReference type="Gene3D" id="2.70.150.10">
    <property type="entry name" value="Calcium-transporting ATPase, cytoplasmic transduction domain A"/>
    <property type="match status" value="1"/>
</dbReference>
<feature type="transmembrane region" description="Helical" evidence="10">
    <location>
        <begin position="83"/>
        <end position="101"/>
    </location>
</feature>
<feature type="domain" description="P-type ATPase A" evidence="11">
    <location>
        <begin position="172"/>
        <end position="269"/>
    </location>
</feature>
<protein>
    <recommendedName>
        <fullName evidence="8">P-type Zn(2+) transporter</fullName>
        <ecNumber evidence="8">7.2.2.12</ecNumber>
    </recommendedName>
</protein>
<dbReference type="EMBL" id="JACHFR010000002">
    <property type="protein sequence ID" value="MBB5219271.1"/>
    <property type="molecule type" value="Genomic_DNA"/>
</dbReference>
<dbReference type="EMBL" id="CP031517">
    <property type="protein sequence ID" value="QOS40844.1"/>
    <property type="molecule type" value="Genomic_DNA"/>
</dbReference>
<keyword evidence="10" id="KW-0547">Nucleotide-binding</keyword>
<feature type="transmembrane region" description="Helical" evidence="10">
    <location>
        <begin position="54"/>
        <end position="71"/>
    </location>
</feature>
<evidence type="ECO:0000256" key="6">
    <source>
        <dbReference type="ARBA" id="ARBA00022989"/>
    </source>
</evidence>
<feature type="transmembrane region" description="Helical" evidence="10">
    <location>
        <begin position="327"/>
        <end position="350"/>
    </location>
</feature>
<evidence type="ECO:0000313" key="12">
    <source>
        <dbReference type="EMBL" id="MBB5219271.1"/>
    </source>
</evidence>
<evidence type="ECO:0000256" key="7">
    <source>
        <dbReference type="ARBA" id="ARBA00023136"/>
    </source>
</evidence>
<gene>
    <name evidence="13" type="primary">cadA</name>
    <name evidence="13" type="ORF">DYE49_10425</name>
    <name evidence="12" type="ORF">HNP77_001640</name>
</gene>
<reference evidence="12 14" key="2">
    <citation type="submission" date="2020-08" db="EMBL/GenBank/DDBJ databases">
        <title>Genomic Encyclopedia of Type Strains, Phase IV (KMG-IV): sequencing the most valuable type-strain genomes for metagenomic binning, comparative biology and taxonomic classification.</title>
        <authorList>
            <person name="Goeker M."/>
        </authorList>
    </citation>
    <scope>NUCLEOTIDE SEQUENCE [LARGE SCALE GENOMIC DNA]</scope>
    <source>
        <strain evidence="12 14">DSM 103679</strain>
    </source>
</reference>
<dbReference type="GO" id="GO:0005524">
    <property type="term" value="F:ATP binding"/>
    <property type="evidence" value="ECO:0007669"/>
    <property type="project" value="UniProtKB-UniRule"/>
</dbReference>
<keyword evidence="14" id="KW-1185">Reference proteome</keyword>
<keyword evidence="7 10" id="KW-0472">Membrane</keyword>
<evidence type="ECO:0000256" key="8">
    <source>
        <dbReference type="ARBA" id="ARBA00039097"/>
    </source>
</evidence>
<dbReference type="Proteomes" id="UP000578697">
    <property type="component" value="Unassembled WGS sequence"/>
</dbReference>
<proteinExistence type="inferred from homology"/>
<dbReference type="SFLD" id="SFLDF00027">
    <property type="entry name" value="p-type_atpase"/>
    <property type="match status" value="1"/>
</dbReference>
<accession>A0A840SIP3</accession>
<dbReference type="SUPFAM" id="SSF56784">
    <property type="entry name" value="HAD-like"/>
    <property type="match status" value="1"/>
</dbReference>
<dbReference type="Gene3D" id="3.40.1110.10">
    <property type="entry name" value="Calcium-transporting ATPase, cytoplasmic domain N"/>
    <property type="match status" value="1"/>
</dbReference>
<dbReference type="Gene3D" id="3.40.50.1000">
    <property type="entry name" value="HAD superfamily/HAD-like"/>
    <property type="match status" value="1"/>
</dbReference>
<dbReference type="PANTHER" id="PTHR48085:SF5">
    <property type="entry name" value="CADMIUM_ZINC-TRANSPORTING ATPASE HMA4-RELATED"/>
    <property type="match status" value="1"/>
</dbReference>
<dbReference type="NCBIfam" id="TIGR01494">
    <property type="entry name" value="ATPase_P-type"/>
    <property type="match status" value="1"/>
</dbReference>
<organism evidence="12 14">
    <name type="scientific">Treponema rectale</name>
    <dbReference type="NCBI Taxonomy" id="744512"/>
    <lineage>
        <taxon>Bacteria</taxon>
        <taxon>Pseudomonadati</taxon>
        <taxon>Spirochaetota</taxon>
        <taxon>Spirochaetia</taxon>
        <taxon>Spirochaetales</taxon>
        <taxon>Treponemataceae</taxon>
        <taxon>Treponema</taxon>
    </lineage>
</organism>
<dbReference type="SFLD" id="SFLDS00003">
    <property type="entry name" value="Haloacid_Dehalogenase"/>
    <property type="match status" value="1"/>
</dbReference>
<feature type="transmembrane region" description="Helical" evidence="10">
    <location>
        <begin position="286"/>
        <end position="307"/>
    </location>
</feature>
<keyword evidence="10" id="KW-0067">ATP-binding</keyword>
<dbReference type="PRINTS" id="PR00119">
    <property type="entry name" value="CATATPASE"/>
</dbReference>
<dbReference type="Pfam" id="PF00702">
    <property type="entry name" value="Hydrolase"/>
    <property type="match status" value="1"/>
</dbReference>
<keyword evidence="10" id="KW-1003">Cell membrane</keyword>
<evidence type="ECO:0000256" key="5">
    <source>
        <dbReference type="ARBA" id="ARBA00022967"/>
    </source>
</evidence>
<dbReference type="KEGG" id="trc:DYE49_10425"/>
<dbReference type="GO" id="GO:0005886">
    <property type="term" value="C:plasma membrane"/>
    <property type="evidence" value="ECO:0007669"/>
    <property type="project" value="UniProtKB-SubCell"/>
</dbReference>
<dbReference type="AlphaFoldDB" id="A0A840SIP3"/>
<name>A0A840SIP3_9SPIR</name>
<comment type="subcellular location">
    <subcellularLocation>
        <location evidence="10">Cell membrane</location>
    </subcellularLocation>
    <subcellularLocation>
        <location evidence="1">Membrane</location>
    </subcellularLocation>
</comment>
<dbReference type="GO" id="GO:0016463">
    <property type="term" value="F:P-type zinc transporter activity"/>
    <property type="evidence" value="ECO:0007669"/>
    <property type="project" value="UniProtKB-EC"/>
</dbReference>
<feature type="transmembrane region" description="Helical" evidence="10">
    <location>
        <begin position="633"/>
        <end position="651"/>
    </location>
</feature>
<evidence type="ECO:0000313" key="15">
    <source>
        <dbReference type="Proteomes" id="UP000593591"/>
    </source>
</evidence>
<dbReference type="NCBIfam" id="TIGR01512">
    <property type="entry name" value="ATPase-IB2_Cd"/>
    <property type="match status" value="1"/>
</dbReference>
<dbReference type="PROSITE" id="PS00154">
    <property type="entry name" value="ATPASE_E1_E2"/>
    <property type="match status" value="1"/>
</dbReference>
<dbReference type="InterPro" id="IPR044492">
    <property type="entry name" value="P_typ_ATPase_HD_dom"/>
</dbReference>
<dbReference type="InterPro" id="IPR036412">
    <property type="entry name" value="HAD-like_sf"/>
</dbReference>
<reference evidence="13 15" key="1">
    <citation type="submission" date="2018-08" db="EMBL/GenBank/DDBJ databases">
        <title>The first complete genome of Treponema rectale (CHPAT), a commensal spirochete of the bovine rectum.</title>
        <authorList>
            <person name="Staton G.J."/>
            <person name="Clegg S.R."/>
            <person name="Carter S.D."/>
            <person name="Radford A.D."/>
            <person name="Darby A."/>
            <person name="Hall N."/>
            <person name="Birtles R.J."/>
            <person name="Evans N.J."/>
        </authorList>
    </citation>
    <scope>NUCLEOTIDE SEQUENCE [LARGE SCALE GENOMIC DNA]</scope>
    <source>
        <strain evidence="13 15">CHPA</strain>
    </source>
</reference>
<dbReference type="GO" id="GO:0015086">
    <property type="term" value="F:cadmium ion transmembrane transporter activity"/>
    <property type="evidence" value="ECO:0007669"/>
    <property type="project" value="TreeGrafter"/>
</dbReference>
<evidence type="ECO:0000256" key="9">
    <source>
        <dbReference type="ARBA" id="ARBA00047308"/>
    </source>
</evidence>
<dbReference type="InterPro" id="IPR023298">
    <property type="entry name" value="ATPase_P-typ_TM_dom_sf"/>
</dbReference>
<dbReference type="Pfam" id="PF00122">
    <property type="entry name" value="E1-E2_ATPase"/>
    <property type="match status" value="1"/>
</dbReference>
<dbReference type="Proteomes" id="UP000593591">
    <property type="component" value="Chromosome"/>
</dbReference>
<dbReference type="SUPFAM" id="SSF81653">
    <property type="entry name" value="Calcium ATPase, transduction domain A"/>
    <property type="match status" value="1"/>
</dbReference>
<keyword evidence="6 10" id="KW-1133">Transmembrane helix</keyword>
<dbReference type="SUPFAM" id="SSF81665">
    <property type="entry name" value="Calcium ATPase, transmembrane domain M"/>
    <property type="match status" value="1"/>
</dbReference>
<evidence type="ECO:0000256" key="4">
    <source>
        <dbReference type="ARBA" id="ARBA00022723"/>
    </source>
</evidence>
<keyword evidence="3 10" id="KW-0812">Transmembrane</keyword>
<evidence type="ECO:0000256" key="2">
    <source>
        <dbReference type="ARBA" id="ARBA00006024"/>
    </source>
</evidence>
<dbReference type="InterPro" id="IPR027256">
    <property type="entry name" value="P-typ_ATPase_IB"/>
</dbReference>
<dbReference type="InterPro" id="IPR051014">
    <property type="entry name" value="Cation_Transport_ATPase_IB"/>
</dbReference>
<evidence type="ECO:0000256" key="10">
    <source>
        <dbReference type="RuleBase" id="RU362081"/>
    </source>
</evidence>
<evidence type="ECO:0000313" key="14">
    <source>
        <dbReference type="Proteomes" id="UP000578697"/>
    </source>
</evidence>
<dbReference type="EC" id="7.2.2.12" evidence="8"/>
<evidence type="ECO:0000313" key="13">
    <source>
        <dbReference type="EMBL" id="QOS40844.1"/>
    </source>
</evidence>
<dbReference type="FunFam" id="2.70.150.10:FF:000002">
    <property type="entry name" value="Copper-transporting ATPase 1, putative"/>
    <property type="match status" value="1"/>
</dbReference>
<dbReference type="NCBIfam" id="TIGR01525">
    <property type="entry name" value="ATPase-IB_hvy"/>
    <property type="match status" value="1"/>
</dbReference>
<dbReference type="PANTHER" id="PTHR48085">
    <property type="entry name" value="CADMIUM/ZINC-TRANSPORTING ATPASE HMA2-RELATED"/>
    <property type="match status" value="1"/>
</dbReference>